<keyword evidence="3" id="KW-1185">Reference proteome</keyword>
<dbReference type="InterPro" id="IPR043917">
    <property type="entry name" value="DUF5753"/>
</dbReference>
<dbReference type="EMBL" id="BMWG01000003">
    <property type="protein sequence ID" value="GGZ25018.1"/>
    <property type="molecule type" value="Genomic_DNA"/>
</dbReference>
<dbReference type="PROSITE" id="PS50943">
    <property type="entry name" value="HTH_CROC1"/>
    <property type="match status" value="1"/>
</dbReference>
<evidence type="ECO:0000313" key="3">
    <source>
        <dbReference type="Proteomes" id="UP000630936"/>
    </source>
</evidence>
<dbReference type="InterPro" id="IPR010982">
    <property type="entry name" value="Lambda_DNA-bd_dom_sf"/>
</dbReference>
<protein>
    <submittedName>
        <fullName evidence="2">Transcriptional regulator</fullName>
    </submittedName>
</protein>
<sequence>MADAEHERRPELPIELDGTALLFNTLRLQVRILRTLAGMSQKDLGKALNYSEDLVSSVERGVRPTQAEFLNRADVVLNAGGLLKAAVDDVEKALAQARKRHPDWFRDFADAEAQAVALHDYSVQAIPGLLQTEEYARANFLHWRPLLSEQTMEKRVADRMARQVILEKWPAPTFTFLLEEALLLRPTGGKAVHKKQLRKLLEAGQKRNIEIQVMPISCPDHPSLDGSFTLLTPKGRKQVAYIETQGYPKLITDQEEVRVFSERYGIMRSRALRTDESLSLIEKLLGAQ</sequence>
<dbReference type="InterPro" id="IPR001387">
    <property type="entry name" value="Cro/C1-type_HTH"/>
</dbReference>
<name>A0A918PX50_9ACTN</name>
<dbReference type="AlphaFoldDB" id="A0A918PX50"/>
<dbReference type="GO" id="GO:0003677">
    <property type="term" value="F:DNA binding"/>
    <property type="evidence" value="ECO:0007669"/>
    <property type="project" value="InterPro"/>
</dbReference>
<dbReference type="Gene3D" id="1.10.260.40">
    <property type="entry name" value="lambda repressor-like DNA-binding domains"/>
    <property type="match status" value="1"/>
</dbReference>
<reference evidence="2" key="1">
    <citation type="journal article" date="2014" name="Int. J. Syst. Evol. Microbiol.">
        <title>Complete genome sequence of Corynebacterium casei LMG S-19264T (=DSM 44701T), isolated from a smear-ripened cheese.</title>
        <authorList>
            <consortium name="US DOE Joint Genome Institute (JGI-PGF)"/>
            <person name="Walter F."/>
            <person name="Albersmeier A."/>
            <person name="Kalinowski J."/>
            <person name="Ruckert C."/>
        </authorList>
    </citation>
    <scope>NUCLEOTIDE SEQUENCE</scope>
    <source>
        <strain evidence="2">JCM 4988</strain>
    </source>
</reference>
<dbReference type="Proteomes" id="UP000630936">
    <property type="component" value="Unassembled WGS sequence"/>
</dbReference>
<reference evidence="2" key="2">
    <citation type="submission" date="2020-09" db="EMBL/GenBank/DDBJ databases">
        <authorList>
            <person name="Sun Q."/>
            <person name="Ohkuma M."/>
        </authorList>
    </citation>
    <scope>NUCLEOTIDE SEQUENCE</scope>
    <source>
        <strain evidence="2">JCM 4988</strain>
    </source>
</reference>
<dbReference type="CDD" id="cd00093">
    <property type="entry name" value="HTH_XRE"/>
    <property type="match status" value="1"/>
</dbReference>
<gene>
    <name evidence="2" type="ORF">GCM10010387_18110</name>
</gene>
<comment type="caution">
    <text evidence="2">The sequence shown here is derived from an EMBL/GenBank/DDBJ whole genome shotgun (WGS) entry which is preliminary data.</text>
</comment>
<dbReference type="SMART" id="SM00530">
    <property type="entry name" value="HTH_XRE"/>
    <property type="match status" value="1"/>
</dbReference>
<accession>A0A918PX50</accession>
<dbReference type="Pfam" id="PF19054">
    <property type="entry name" value="DUF5753"/>
    <property type="match status" value="1"/>
</dbReference>
<dbReference type="Pfam" id="PF13560">
    <property type="entry name" value="HTH_31"/>
    <property type="match status" value="1"/>
</dbReference>
<dbReference type="RefSeq" id="WP_190122410.1">
    <property type="nucleotide sequence ID" value="NZ_BMWG01000003.1"/>
</dbReference>
<feature type="domain" description="HTH cro/C1-type" evidence="1">
    <location>
        <begin position="30"/>
        <end position="66"/>
    </location>
</feature>
<evidence type="ECO:0000259" key="1">
    <source>
        <dbReference type="PROSITE" id="PS50943"/>
    </source>
</evidence>
<proteinExistence type="predicted"/>
<dbReference type="SUPFAM" id="SSF47413">
    <property type="entry name" value="lambda repressor-like DNA-binding domains"/>
    <property type="match status" value="1"/>
</dbReference>
<organism evidence="2 3">
    <name type="scientific">Streptomyces inusitatus</name>
    <dbReference type="NCBI Taxonomy" id="68221"/>
    <lineage>
        <taxon>Bacteria</taxon>
        <taxon>Bacillati</taxon>
        <taxon>Actinomycetota</taxon>
        <taxon>Actinomycetes</taxon>
        <taxon>Kitasatosporales</taxon>
        <taxon>Streptomycetaceae</taxon>
        <taxon>Streptomyces</taxon>
    </lineage>
</organism>
<evidence type="ECO:0000313" key="2">
    <source>
        <dbReference type="EMBL" id="GGZ25018.1"/>
    </source>
</evidence>